<sequence length="213" mass="23387">METEAVFMEAVWLRQEETDGSEGRGELDRAWDMEEERALKSAFKANARLHKARYSDSRTVLLARVKIYSFRMRIIFLLLVFVSVLRAADPRSCESSLDLSTNPSSLSEGRTLGLGDIHTRSLSPWTWRMSTVQTQIPSTLWEAECSSSVCLFPQDGTAQGGGATAGHGLGLSAVPIHQELLVLERHSGSNCFTASFRRVAVGCTCVRSAVGST</sequence>
<protein>
    <submittedName>
        <fullName evidence="5">Uncharacterized protein</fullName>
    </submittedName>
</protein>
<keyword evidence="4" id="KW-0732">Signal</keyword>
<dbReference type="Gene3D" id="2.10.90.10">
    <property type="entry name" value="Cystine-knot cytokines"/>
    <property type="match status" value="1"/>
</dbReference>
<name>A0AAV2LN11_KNICA</name>
<dbReference type="InterPro" id="IPR010345">
    <property type="entry name" value="IL-17_fam"/>
</dbReference>
<dbReference type="EMBL" id="OZ035826">
    <property type="protein sequence ID" value="CAL1603374.1"/>
    <property type="molecule type" value="Genomic_DNA"/>
</dbReference>
<dbReference type="GO" id="GO:0005125">
    <property type="term" value="F:cytokine activity"/>
    <property type="evidence" value="ECO:0007669"/>
    <property type="project" value="InterPro"/>
</dbReference>
<dbReference type="Proteomes" id="UP001497482">
    <property type="component" value="Chromosome 4"/>
</dbReference>
<evidence type="ECO:0000256" key="2">
    <source>
        <dbReference type="ARBA" id="ARBA00007236"/>
    </source>
</evidence>
<evidence type="ECO:0000256" key="3">
    <source>
        <dbReference type="ARBA" id="ARBA00022525"/>
    </source>
</evidence>
<keyword evidence="3" id="KW-0964">Secreted</keyword>
<dbReference type="Pfam" id="PF06083">
    <property type="entry name" value="IL17"/>
    <property type="match status" value="1"/>
</dbReference>
<dbReference type="InterPro" id="IPR029034">
    <property type="entry name" value="Cystine-knot_cytokine"/>
</dbReference>
<evidence type="ECO:0000313" key="5">
    <source>
        <dbReference type="EMBL" id="CAL1603374.1"/>
    </source>
</evidence>
<dbReference type="GO" id="GO:0005576">
    <property type="term" value="C:extracellular region"/>
    <property type="evidence" value="ECO:0007669"/>
    <property type="project" value="UniProtKB-SubCell"/>
</dbReference>
<evidence type="ECO:0000256" key="1">
    <source>
        <dbReference type="ARBA" id="ARBA00004613"/>
    </source>
</evidence>
<dbReference type="AlphaFoldDB" id="A0AAV2LN11"/>
<accession>A0AAV2LN11</accession>
<comment type="subcellular location">
    <subcellularLocation>
        <location evidence="1">Secreted</location>
    </subcellularLocation>
</comment>
<comment type="similarity">
    <text evidence="2">Belongs to the IL-17 family.</text>
</comment>
<gene>
    <name evidence="5" type="ORF">KC01_LOCUS31063</name>
</gene>
<dbReference type="SUPFAM" id="SSF57501">
    <property type="entry name" value="Cystine-knot cytokines"/>
    <property type="match status" value="1"/>
</dbReference>
<evidence type="ECO:0000313" key="6">
    <source>
        <dbReference type="Proteomes" id="UP001497482"/>
    </source>
</evidence>
<keyword evidence="6" id="KW-1185">Reference proteome</keyword>
<evidence type="ECO:0000256" key="4">
    <source>
        <dbReference type="ARBA" id="ARBA00022729"/>
    </source>
</evidence>
<organism evidence="5 6">
    <name type="scientific">Knipowitschia caucasica</name>
    <name type="common">Caucasian dwarf goby</name>
    <name type="synonym">Pomatoschistus caucasicus</name>
    <dbReference type="NCBI Taxonomy" id="637954"/>
    <lineage>
        <taxon>Eukaryota</taxon>
        <taxon>Metazoa</taxon>
        <taxon>Chordata</taxon>
        <taxon>Craniata</taxon>
        <taxon>Vertebrata</taxon>
        <taxon>Euteleostomi</taxon>
        <taxon>Actinopterygii</taxon>
        <taxon>Neopterygii</taxon>
        <taxon>Teleostei</taxon>
        <taxon>Neoteleostei</taxon>
        <taxon>Acanthomorphata</taxon>
        <taxon>Gobiaria</taxon>
        <taxon>Gobiiformes</taxon>
        <taxon>Gobioidei</taxon>
        <taxon>Gobiidae</taxon>
        <taxon>Gobiinae</taxon>
        <taxon>Knipowitschia</taxon>
    </lineage>
</organism>
<proteinExistence type="inferred from homology"/>
<reference evidence="5 6" key="1">
    <citation type="submission" date="2024-04" db="EMBL/GenBank/DDBJ databases">
        <authorList>
            <person name="Waldvogel A.-M."/>
            <person name="Schoenle A."/>
        </authorList>
    </citation>
    <scope>NUCLEOTIDE SEQUENCE [LARGE SCALE GENOMIC DNA]</scope>
</reference>